<keyword evidence="2" id="KW-1185">Reference proteome</keyword>
<accession>A0A9N9J9I4</accession>
<organism evidence="1 2">
    <name type="scientific">Cetraspora pellucida</name>
    <dbReference type="NCBI Taxonomy" id="1433469"/>
    <lineage>
        <taxon>Eukaryota</taxon>
        <taxon>Fungi</taxon>
        <taxon>Fungi incertae sedis</taxon>
        <taxon>Mucoromycota</taxon>
        <taxon>Glomeromycotina</taxon>
        <taxon>Glomeromycetes</taxon>
        <taxon>Diversisporales</taxon>
        <taxon>Gigasporaceae</taxon>
        <taxon>Cetraspora</taxon>
    </lineage>
</organism>
<protein>
    <submittedName>
        <fullName evidence="1">24642_t:CDS:1</fullName>
    </submittedName>
</protein>
<evidence type="ECO:0000313" key="2">
    <source>
        <dbReference type="Proteomes" id="UP000789759"/>
    </source>
</evidence>
<proteinExistence type="predicted"/>
<dbReference type="AlphaFoldDB" id="A0A9N9J9I4"/>
<gene>
    <name evidence="1" type="ORF">CPELLU_LOCUS15734</name>
</gene>
<evidence type="ECO:0000313" key="1">
    <source>
        <dbReference type="EMBL" id="CAG8768700.1"/>
    </source>
</evidence>
<dbReference type="Proteomes" id="UP000789759">
    <property type="component" value="Unassembled WGS sequence"/>
</dbReference>
<feature type="non-terminal residue" evidence="1">
    <location>
        <position position="66"/>
    </location>
</feature>
<sequence length="66" mass="7317">MNVEFDRINDSKYELDESLALSLVSTYYGVEEALGENRELVLAGNSSTSTIVIDPKRLAVDYVSSE</sequence>
<comment type="caution">
    <text evidence="1">The sequence shown here is derived from an EMBL/GenBank/DDBJ whole genome shotgun (WGS) entry which is preliminary data.</text>
</comment>
<reference evidence="1" key="1">
    <citation type="submission" date="2021-06" db="EMBL/GenBank/DDBJ databases">
        <authorList>
            <person name="Kallberg Y."/>
            <person name="Tangrot J."/>
            <person name="Rosling A."/>
        </authorList>
    </citation>
    <scope>NUCLEOTIDE SEQUENCE</scope>
    <source>
        <strain evidence="1">FL966</strain>
    </source>
</reference>
<name>A0A9N9J9I4_9GLOM</name>
<dbReference type="EMBL" id="CAJVQA010021410">
    <property type="protein sequence ID" value="CAG8768700.1"/>
    <property type="molecule type" value="Genomic_DNA"/>
</dbReference>